<reference evidence="3 4" key="1">
    <citation type="submission" date="2018-02" db="EMBL/GenBank/DDBJ databases">
        <title>The genomes of Aspergillus section Nigri reveals drivers in fungal speciation.</title>
        <authorList>
            <consortium name="DOE Joint Genome Institute"/>
            <person name="Vesth T.C."/>
            <person name="Nybo J."/>
            <person name="Theobald S."/>
            <person name="Brandl J."/>
            <person name="Frisvad J.C."/>
            <person name="Nielsen K.F."/>
            <person name="Lyhne E.K."/>
            <person name="Kogle M.E."/>
            <person name="Kuo A."/>
            <person name="Riley R."/>
            <person name="Clum A."/>
            <person name="Nolan M."/>
            <person name="Lipzen A."/>
            <person name="Salamov A."/>
            <person name="Henrissat B."/>
            <person name="Wiebenga A."/>
            <person name="De vries R.P."/>
            <person name="Grigoriev I.V."/>
            <person name="Mortensen U.H."/>
            <person name="Andersen M.R."/>
            <person name="Baker S.E."/>
        </authorList>
    </citation>
    <scope>NUCLEOTIDE SEQUENCE [LARGE SCALE GENOMIC DNA]</scope>
    <source>
        <strain evidence="3 4">CBS 707.79</strain>
    </source>
</reference>
<evidence type="ECO:0000313" key="4">
    <source>
        <dbReference type="Proteomes" id="UP000247810"/>
    </source>
</evidence>
<keyword evidence="4" id="KW-1185">Reference proteome</keyword>
<feature type="region of interest" description="Disordered" evidence="1">
    <location>
        <begin position="1"/>
        <end position="35"/>
    </location>
</feature>
<evidence type="ECO:0000259" key="2">
    <source>
        <dbReference type="Pfam" id="PF24864"/>
    </source>
</evidence>
<evidence type="ECO:0000256" key="1">
    <source>
        <dbReference type="SAM" id="MobiDB-lite"/>
    </source>
</evidence>
<dbReference type="Pfam" id="PF24864">
    <property type="entry name" value="DUF7730"/>
    <property type="match status" value="1"/>
</dbReference>
<sequence length="385" mass="45017">MNRVTSWLEDRSEARKHHQHPAHQPPRHQRPNLGPTPCPPQFTSAFFTRLPAEIRLQIYGWLFGHRALHYVNWWNDATHQWETFHRACTCPLNTIVDDVCVHHGKAGLDQVRAYEGFDTWVDHALMRTCWQAYNEGLPILYSSNEFRFQCPLTLTTAFPRQTPAPAPALLRRLTFRWDLYHNRHPHLSPQTRDAYTAVWRLLGATYPHLTELRIGIYVHSWQQATFERGKRVPSRALLDKQWQHHERDDNNNNNDDDDDDFTTYQDAWLDGLEWAVDYLSDLVVFQVALHVDIYHRLRARVKPFLAEQARQRQPRQPSGPGAPAVQFRMWKSPDDRPLTGSGHTRPLSAGSSNQGIDLRPDFWVKWKGEWRRQTGGRLNLSPRGT</sequence>
<dbReference type="InterPro" id="IPR056632">
    <property type="entry name" value="DUF7730"/>
</dbReference>
<evidence type="ECO:0000313" key="3">
    <source>
        <dbReference type="EMBL" id="PYH98160.1"/>
    </source>
</evidence>
<gene>
    <name evidence="3" type="ORF">BO71DRAFT_480699</name>
</gene>
<dbReference type="OrthoDB" id="4500613at2759"/>
<name>A0A319DKU0_9EURO</name>
<feature type="domain" description="DUF7730" evidence="2">
    <location>
        <begin position="41"/>
        <end position="223"/>
    </location>
</feature>
<accession>A0A319DKU0</accession>
<feature type="compositionally biased region" description="Basic residues" evidence="1">
    <location>
        <begin position="14"/>
        <end position="30"/>
    </location>
</feature>
<dbReference type="AlphaFoldDB" id="A0A319DKU0"/>
<feature type="region of interest" description="Disordered" evidence="1">
    <location>
        <begin position="307"/>
        <end position="357"/>
    </location>
</feature>
<dbReference type="PANTHER" id="PTHR38790">
    <property type="entry name" value="2EXR DOMAIN-CONTAINING PROTEIN-RELATED"/>
    <property type="match status" value="1"/>
</dbReference>
<organism evidence="3 4">
    <name type="scientific">Aspergillus ellipticus CBS 707.79</name>
    <dbReference type="NCBI Taxonomy" id="1448320"/>
    <lineage>
        <taxon>Eukaryota</taxon>
        <taxon>Fungi</taxon>
        <taxon>Dikarya</taxon>
        <taxon>Ascomycota</taxon>
        <taxon>Pezizomycotina</taxon>
        <taxon>Eurotiomycetes</taxon>
        <taxon>Eurotiomycetidae</taxon>
        <taxon>Eurotiales</taxon>
        <taxon>Aspergillaceae</taxon>
        <taxon>Aspergillus</taxon>
        <taxon>Aspergillus subgen. Circumdati</taxon>
    </lineage>
</organism>
<dbReference type="EMBL" id="KZ825815">
    <property type="protein sequence ID" value="PYH98160.1"/>
    <property type="molecule type" value="Genomic_DNA"/>
</dbReference>
<protein>
    <recommendedName>
        <fullName evidence="2">DUF7730 domain-containing protein</fullName>
    </recommendedName>
</protein>
<feature type="compositionally biased region" description="Low complexity" evidence="1">
    <location>
        <begin position="314"/>
        <end position="324"/>
    </location>
</feature>
<dbReference type="VEuPathDB" id="FungiDB:BO71DRAFT_480699"/>
<proteinExistence type="predicted"/>
<dbReference type="Proteomes" id="UP000247810">
    <property type="component" value="Unassembled WGS sequence"/>
</dbReference>